<dbReference type="SUPFAM" id="SSF118116">
    <property type="entry name" value="DNA mismatch repair protein MutL"/>
    <property type="match status" value="1"/>
</dbReference>
<dbReference type="PROSITE" id="PS00058">
    <property type="entry name" value="DNA_MISMATCH_REPAIR_1"/>
    <property type="match status" value="1"/>
</dbReference>
<evidence type="ECO:0000259" key="5">
    <source>
        <dbReference type="SMART" id="SM00853"/>
    </source>
</evidence>
<dbReference type="Pfam" id="PF13589">
    <property type="entry name" value="HATPase_c_3"/>
    <property type="match status" value="1"/>
</dbReference>
<dbReference type="GO" id="GO:0006298">
    <property type="term" value="P:mismatch repair"/>
    <property type="evidence" value="ECO:0007669"/>
    <property type="project" value="UniProtKB-UniRule"/>
</dbReference>
<dbReference type="SUPFAM" id="SSF55874">
    <property type="entry name" value="ATPase domain of HSP90 chaperone/DNA topoisomerase II/histidine kinase"/>
    <property type="match status" value="1"/>
</dbReference>
<gene>
    <name evidence="4" type="primary">mutL</name>
    <name evidence="7" type="ORF">SAMN04490178_101188</name>
</gene>
<dbReference type="InterPro" id="IPR014790">
    <property type="entry name" value="MutL_C"/>
</dbReference>
<dbReference type="SMART" id="SM01340">
    <property type="entry name" value="DNA_mis_repair"/>
    <property type="match status" value="1"/>
</dbReference>
<dbReference type="NCBIfam" id="TIGR00585">
    <property type="entry name" value="mutl"/>
    <property type="match status" value="1"/>
</dbReference>
<dbReference type="InterPro" id="IPR014721">
    <property type="entry name" value="Ribsml_uS5_D2-typ_fold_subgr"/>
</dbReference>
<keyword evidence="8" id="KW-1185">Reference proteome</keyword>
<evidence type="ECO:0000259" key="6">
    <source>
        <dbReference type="SMART" id="SM01340"/>
    </source>
</evidence>
<dbReference type="InterPro" id="IPR002099">
    <property type="entry name" value="MutL/Mlh/PMS"/>
</dbReference>
<dbReference type="AlphaFoldDB" id="A0A1H8NQN8"/>
<dbReference type="Gene3D" id="3.30.230.10">
    <property type="match status" value="1"/>
</dbReference>
<feature type="domain" description="DNA mismatch repair protein S5" evidence="6">
    <location>
        <begin position="211"/>
        <end position="329"/>
    </location>
</feature>
<dbReference type="GO" id="GO:0005524">
    <property type="term" value="F:ATP binding"/>
    <property type="evidence" value="ECO:0007669"/>
    <property type="project" value="InterPro"/>
</dbReference>
<dbReference type="Pfam" id="PF01119">
    <property type="entry name" value="DNA_mis_repair"/>
    <property type="match status" value="1"/>
</dbReference>
<evidence type="ECO:0000256" key="1">
    <source>
        <dbReference type="ARBA" id="ARBA00006082"/>
    </source>
</evidence>
<dbReference type="PANTHER" id="PTHR10073">
    <property type="entry name" value="DNA MISMATCH REPAIR PROTEIN MLH, PMS, MUTL"/>
    <property type="match status" value="1"/>
</dbReference>
<dbReference type="GO" id="GO:0016887">
    <property type="term" value="F:ATP hydrolysis activity"/>
    <property type="evidence" value="ECO:0007669"/>
    <property type="project" value="InterPro"/>
</dbReference>
<evidence type="ECO:0000256" key="3">
    <source>
        <dbReference type="ARBA" id="ARBA00023204"/>
    </source>
</evidence>
<reference evidence="7 8" key="1">
    <citation type="submission" date="2016-10" db="EMBL/GenBank/DDBJ databases">
        <authorList>
            <person name="de Groot N.N."/>
        </authorList>
    </citation>
    <scope>NUCLEOTIDE SEQUENCE [LARGE SCALE GENOMIC DNA]</scope>
    <source>
        <strain evidence="7 8">DSM 13305</strain>
    </source>
</reference>
<evidence type="ECO:0000256" key="2">
    <source>
        <dbReference type="ARBA" id="ARBA00022763"/>
    </source>
</evidence>
<dbReference type="GO" id="GO:0140664">
    <property type="term" value="F:ATP-dependent DNA damage sensor activity"/>
    <property type="evidence" value="ECO:0007669"/>
    <property type="project" value="InterPro"/>
</dbReference>
<dbReference type="InterPro" id="IPR014762">
    <property type="entry name" value="DNA_mismatch_repair_CS"/>
</dbReference>
<comment type="similarity">
    <text evidence="1 4">Belongs to the DNA mismatch repair MutL/HexB family.</text>
</comment>
<proteinExistence type="inferred from homology"/>
<dbReference type="STRING" id="112903.SAMN04490178_101188"/>
<dbReference type="FunFam" id="3.30.565.10:FF:000003">
    <property type="entry name" value="DNA mismatch repair endonuclease MutL"/>
    <property type="match status" value="1"/>
</dbReference>
<dbReference type="OrthoDB" id="9763467at2"/>
<dbReference type="InterPro" id="IPR037198">
    <property type="entry name" value="MutL_C_sf"/>
</dbReference>
<dbReference type="SMART" id="SM00853">
    <property type="entry name" value="MutL_C"/>
    <property type="match status" value="1"/>
</dbReference>
<dbReference type="Gene3D" id="3.30.1370.100">
    <property type="entry name" value="MutL, C-terminal domain, regulatory subdomain"/>
    <property type="match status" value="1"/>
</dbReference>
<dbReference type="Gene3D" id="3.30.565.10">
    <property type="entry name" value="Histidine kinase-like ATPase, C-terminal domain"/>
    <property type="match status" value="1"/>
</dbReference>
<accession>A0A1H8NQN8</accession>
<dbReference type="InterPro" id="IPR020568">
    <property type="entry name" value="Ribosomal_Su5_D2-typ_SF"/>
</dbReference>
<comment type="function">
    <text evidence="4">This protein is involved in the repair of mismatches in DNA. It is required for dam-dependent methyl-directed DNA mismatch repair. May act as a 'molecular matchmaker', a protein that promotes the formation of a stable complex between two or more DNA-binding proteins in an ATP-dependent manner without itself being part of a final effector complex.</text>
</comment>
<keyword evidence="2 4" id="KW-0227">DNA damage</keyword>
<evidence type="ECO:0000313" key="7">
    <source>
        <dbReference type="EMBL" id="SEO31653.1"/>
    </source>
</evidence>
<dbReference type="Gene3D" id="3.30.1540.20">
    <property type="entry name" value="MutL, C-terminal domain, dimerisation subdomain"/>
    <property type="match status" value="1"/>
</dbReference>
<sequence length="611" mass="67711">MSHSIIHVLDENTANKIAAGEVVERPASIVKELAENSLDAGSRNIEIEIAEGGIPFIRVTDDGSGMSREDAKLSVLRHATSKIYEVDDLECISSLGFRGEALPSIAAVSKFSLTTRLHGEELGTYLEIQGGTMSDLREGAGQVGTTITIQDLFFNTPARRKFLKTPATEASQIHQVVTRLALSHPDVSFKLINNQKLVLHTPGTNKLRDTLTSLYGTQIAPDLIEIDYADTNISISGMIGKPTLLKGSRQWQTYIVNLRVINSRFIAKAIDNAYHSLLPKTGFPLAVLQITVPLDSVDVNVHPQKSDVKFRDEQQVFRAVYKAVTTTLINPQQPTQLASPIQPKFIERHPAQPVESLFAKHPEYKEPVPYQPYQRSNVIYEKPSVSFSAVREAVRKQDEEQKASWQAEAMPVLPASTEEPAESFELRVMGQIAECYLIAQGKDGLYIIDQHAAHERILYDKFGQATERIPFQQLLVPLFFEFSQVEIDVISEQAEVFQQLGFSLDVVGPNTVRLTEAPSDIPPAASEALLRQILTEIQGLHNPTAQDLRHACLQIASCKAAIKAGDTLSLEQMQALVNELCATTLPYTCPHGRPVIVRFSPQDMAKMFKRT</sequence>
<dbReference type="SUPFAM" id="SSF54211">
    <property type="entry name" value="Ribosomal protein S5 domain 2-like"/>
    <property type="match status" value="1"/>
</dbReference>
<organism evidence="7 8">
    <name type="scientific">Propionispora vibrioides</name>
    <dbReference type="NCBI Taxonomy" id="112903"/>
    <lineage>
        <taxon>Bacteria</taxon>
        <taxon>Bacillati</taxon>
        <taxon>Bacillota</taxon>
        <taxon>Negativicutes</taxon>
        <taxon>Selenomonadales</taxon>
        <taxon>Sporomusaceae</taxon>
        <taxon>Propionispora</taxon>
    </lineage>
</organism>
<name>A0A1H8NQN8_9FIRM</name>
<protein>
    <recommendedName>
        <fullName evidence="4">DNA mismatch repair protein MutL</fullName>
    </recommendedName>
</protein>
<dbReference type="InterPro" id="IPR020667">
    <property type="entry name" value="DNA_mismatch_repair_MutL"/>
</dbReference>
<dbReference type="CDD" id="cd16926">
    <property type="entry name" value="HATPase_MutL-MLH-PMS-like"/>
    <property type="match status" value="1"/>
</dbReference>
<dbReference type="InterPro" id="IPR042120">
    <property type="entry name" value="MutL_C_dimsub"/>
</dbReference>
<dbReference type="InterPro" id="IPR042121">
    <property type="entry name" value="MutL_C_regsub"/>
</dbReference>
<dbReference type="HAMAP" id="MF_00149">
    <property type="entry name" value="DNA_mis_repair"/>
    <property type="match status" value="1"/>
</dbReference>
<dbReference type="InterPro" id="IPR036890">
    <property type="entry name" value="HATPase_C_sf"/>
</dbReference>
<dbReference type="InterPro" id="IPR038973">
    <property type="entry name" value="MutL/Mlh/Pms-like"/>
</dbReference>
<dbReference type="CDD" id="cd00782">
    <property type="entry name" value="MutL_Trans"/>
    <property type="match status" value="1"/>
</dbReference>
<dbReference type="GO" id="GO:0032300">
    <property type="term" value="C:mismatch repair complex"/>
    <property type="evidence" value="ECO:0007669"/>
    <property type="project" value="InterPro"/>
</dbReference>
<dbReference type="Proteomes" id="UP000198847">
    <property type="component" value="Unassembled WGS sequence"/>
</dbReference>
<evidence type="ECO:0000256" key="4">
    <source>
        <dbReference type="HAMAP-Rule" id="MF_00149"/>
    </source>
</evidence>
<dbReference type="EMBL" id="FODY01000001">
    <property type="protein sequence ID" value="SEO31653.1"/>
    <property type="molecule type" value="Genomic_DNA"/>
</dbReference>
<keyword evidence="3 4" id="KW-0234">DNA repair</keyword>
<dbReference type="GO" id="GO:0030983">
    <property type="term" value="F:mismatched DNA binding"/>
    <property type="evidence" value="ECO:0007669"/>
    <property type="project" value="InterPro"/>
</dbReference>
<dbReference type="Pfam" id="PF08676">
    <property type="entry name" value="MutL_C"/>
    <property type="match status" value="1"/>
</dbReference>
<feature type="domain" description="MutL C-terminal dimerisation" evidence="5">
    <location>
        <begin position="428"/>
        <end position="568"/>
    </location>
</feature>
<dbReference type="RefSeq" id="WP_091743510.1">
    <property type="nucleotide sequence ID" value="NZ_FODY01000001.1"/>
</dbReference>
<evidence type="ECO:0000313" key="8">
    <source>
        <dbReference type="Proteomes" id="UP000198847"/>
    </source>
</evidence>
<dbReference type="InterPro" id="IPR013507">
    <property type="entry name" value="DNA_mismatch_S5_2-like"/>
</dbReference>
<dbReference type="PANTHER" id="PTHR10073:SF12">
    <property type="entry name" value="DNA MISMATCH REPAIR PROTEIN MLH1"/>
    <property type="match status" value="1"/>
</dbReference>